<accession>A0A9P8USZ7</accession>
<dbReference type="GeneID" id="70128634"/>
<name>A0A9P8USZ7_9PEZI</name>
<sequence length="827" mass="92696">MQPSSHRPSDHSRGPSSSPNPIGMNPNPEPSTHHTSGYHHAYPEPDMHQVSGRDQPHPKRVRTCSGRSIFSAPNFTSSLVPQIKNEFDNKAKNGFHVLHVVSPSGTCKSTQFVPRLWATLKSNWPQARGAYVQRILYQARELQRVFEKSVDYRSEQKEFAFHQDSDDMSNTLKLTYYEEFELGLIDALTGNNTTFPSVPLVFFIDLETVPTASGEILVGLFIKYLATLNKHLSRQLSAPDITIVTLASHEATDTYETFEHFLSVAAVLAIADIPAYTAPKIELPGETPEEFLRALVDALEPDFRGWAESRDAGAVARTAVEQTPAPCVLVFLNQEFVARWLQEPLSRIIWPNGSIPNGMRGLVPMALDRCSPPDEVDKVLQAEHYPKVICVDHSFPVVLSARVTHIASPGAKVALAFHQDSTHCIDSLILLSKSELQWEDAWADVSGTPGIKYFVPDSSHVAVPDLPKRPVEGELMYFAYRLVQHWSSCPLTLVPVPYLTQVCPLWLNEMFRRMKALGCVKRALNRQWTRTPLGRVVQMFMDNKFHDGWLFNPGRSFQLACLCAIIFLDRQDLTVKAKRILIRMASIIRANISTTLQINEDRLEELGLLKSPDCYRTVRGLIHDCTGGVARQQIGNGLIWVVLGLWQTEWVHHGTWKGQNEHISCQTKHLPSVGGTVRKSEKLEPLDHDEEVFHTQLDESELEAVNTVLLRAYMHQQVLFPDEFMLNPVDLISNQPVCLTGNPAGLFDSSALQEQGVKLGLGAFTAIYTSAGMESSPDEGSEWRETLRPEDLTFIPRKAQAALATRLRVPMHMALRTSCPVPTYQKA</sequence>
<proteinExistence type="predicted"/>
<dbReference type="EMBL" id="JAGPXC010000002">
    <property type="protein sequence ID" value="KAH6658555.1"/>
    <property type="molecule type" value="Genomic_DNA"/>
</dbReference>
<keyword evidence="3" id="KW-1185">Reference proteome</keyword>
<dbReference type="RefSeq" id="XP_045962789.1">
    <property type="nucleotide sequence ID" value="XM_046099742.1"/>
</dbReference>
<comment type="caution">
    <text evidence="2">The sequence shown here is derived from an EMBL/GenBank/DDBJ whole genome shotgun (WGS) entry which is preliminary data.</text>
</comment>
<dbReference type="Proteomes" id="UP000758603">
    <property type="component" value="Unassembled WGS sequence"/>
</dbReference>
<dbReference type="AlphaFoldDB" id="A0A9P8USZ7"/>
<dbReference type="OrthoDB" id="4767337at2759"/>
<protein>
    <submittedName>
        <fullName evidence="2">Uncharacterized protein</fullName>
    </submittedName>
</protein>
<evidence type="ECO:0000313" key="3">
    <source>
        <dbReference type="Proteomes" id="UP000758603"/>
    </source>
</evidence>
<organism evidence="2 3">
    <name type="scientific">Truncatella angustata</name>
    <dbReference type="NCBI Taxonomy" id="152316"/>
    <lineage>
        <taxon>Eukaryota</taxon>
        <taxon>Fungi</taxon>
        <taxon>Dikarya</taxon>
        <taxon>Ascomycota</taxon>
        <taxon>Pezizomycotina</taxon>
        <taxon>Sordariomycetes</taxon>
        <taxon>Xylariomycetidae</taxon>
        <taxon>Amphisphaeriales</taxon>
        <taxon>Sporocadaceae</taxon>
        <taxon>Truncatella</taxon>
    </lineage>
</organism>
<gene>
    <name evidence="2" type="ORF">BKA67DRAFT_533702</name>
</gene>
<reference evidence="2" key="1">
    <citation type="journal article" date="2021" name="Nat. Commun.">
        <title>Genetic determinants of endophytism in the Arabidopsis root mycobiome.</title>
        <authorList>
            <person name="Mesny F."/>
            <person name="Miyauchi S."/>
            <person name="Thiergart T."/>
            <person name="Pickel B."/>
            <person name="Atanasova L."/>
            <person name="Karlsson M."/>
            <person name="Huettel B."/>
            <person name="Barry K.W."/>
            <person name="Haridas S."/>
            <person name="Chen C."/>
            <person name="Bauer D."/>
            <person name="Andreopoulos W."/>
            <person name="Pangilinan J."/>
            <person name="LaButti K."/>
            <person name="Riley R."/>
            <person name="Lipzen A."/>
            <person name="Clum A."/>
            <person name="Drula E."/>
            <person name="Henrissat B."/>
            <person name="Kohler A."/>
            <person name="Grigoriev I.V."/>
            <person name="Martin F.M."/>
            <person name="Hacquard S."/>
        </authorList>
    </citation>
    <scope>NUCLEOTIDE SEQUENCE</scope>
    <source>
        <strain evidence="2">MPI-SDFR-AT-0073</strain>
    </source>
</reference>
<feature type="region of interest" description="Disordered" evidence="1">
    <location>
        <begin position="1"/>
        <end position="63"/>
    </location>
</feature>
<evidence type="ECO:0000256" key="1">
    <source>
        <dbReference type="SAM" id="MobiDB-lite"/>
    </source>
</evidence>
<evidence type="ECO:0000313" key="2">
    <source>
        <dbReference type="EMBL" id="KAH6658555.1"/>
    </source>
</evidence>